<dbReference type="OrthoDB" id="54205at2759"/>
<evidence type="ECO:0000313" key="1">
    <source>
        <dbReference type="EMBL" id="KAG7338297.1"/>
    </source>
</evidence>
<comment type="caution">
    <text evidence="1">The sequence shown here is derived from an EMBL/GenBank/DDBJ whole genome shotgun (WGS) entry which is preliminary data.</text>
</comment>
<dbReference type="EMBL" id="JAGRRH010000060">
    <property type="protein sequence ID" value="KAG7338297.1"/>
    <property type="molecule type" value="Genomic_DNA"/>
</dbReference>
<dbReference type="Proteomes" id="UP000693970">
    <property type="component" value="Unassembled WGS sequence"/>
</dbReference>
<proteinExistence type="predicted"/>
<protein>
    <submittedName>
        <fullName evidence="1">Uncharacterized protein</fullName>
    </submittedName>
</protein>
<sequence length="534" mass="60996">MLSAAEKLILAHFRRTTNLDTITVQITEADWEGKMKVWNENASSGMHLGMFPLTHYQFTPRGAPVLQSFAPDNSVSRCKSPDHTAPMFPSNTSGQQHLEKLWDATNPQQEATNRAFKQSQRTRSRKLHRWQRLRKLHNQTAGLFLNRLDIHEKNPRAVVFGPPSLGGANFRPLYDELGSRQVELIFKHLRTPSGFDDHLRIALAWTQRLSGTSYSILEKPDDPLSHLETVFFPSIRAYLTATHSKFELQEKYCTPLQRVNDTHIMEIVLSSHIFTPAQIRQINYCRLYLQVHTIANLRTAGGTHMDRAFIHGETTVTSSTSAELEIIQHRPDGAHPWDQWKRACTLWCDTQTAALHSTLGKWLHPHEKLRRVWPYYYDPTKKRLFVLECFESHYGLNVPRGQHNVLEEPRPATPACFEEFLDSQPDWSRDMLGALESKFSYKVIAFKLRESQHHPSSACDGCVANNQGTFGWSMNLKNDPTIIEGSGPAYGSPMDSYRAEAYGKCSILQFLFLLRLDPSTDACILRQTSLGRPC</sequence>
<dbReference type="AlphaFoldDB" id="A0A9K3K6U5"/>
<name>A0A9K3K6U5_9STRA</name>
<accession>A0A9K3K6U5</accession>
<keyword evidence="3" id="KW-1185">Reference proteome</keyword>
<reference evidence="1" key="1">
    <citation type="journal article" date="2021" name="Sci. Rep.">
        <title>Diploid genomic architecture of Nitzschia inconspicua, an elite biomass production diatom.</title>
        <authorList>
            <person name="Oliver A."/>
            <person name="Podell S."/>
            <person name="Pinowska A."/>
            <person name="Traller J.C."/>
            <person name="Smith S.R."/>
            <person name="McClure R."/>
            <person name="Beliaev A."/>
            <person name="Bohutskyi P."/>
            <person name="Hill E.A."/>
            <person name="Rabines A."/>
            <person name="Zheng H."/>
            <person name="Allen L.Z."/>
            <person name="Kuo A."/>
            <person name="Grigoriev I.V."/>
            <person name="Allen A.E."/>
            <person name="Hazlebeck D."/>
            <person name="Allen E.E."/>
        </authorList>
    </citation>
    <scope>NUCLEOTIDE SEQUENCE</scope>
    <source>
        <strain evidence="1">Hildebrandi</strain>
    </source>
</reference>
<reference evidence="1" key="2">
    <citation type="submission" date="2021-04" db="EMBL/GenBank/DDBJ databases">
        <authorList>
            <person name="Podell S."/>
        </authorList>
    </citation>
    <scope>NUCLEOTIDE SEQUENCE</scope>
    <source>
        <strain evidence="1">Hildebrandi</strain>
    </source>
</reference>
<evidence type="ECO:0000313" key="2">
    <source>
        <dbReference type="EMBL" id="KAG7340475.1"/>
    </source>
</evidence>
<organism evidence="1 3">
    <name type="scientific">Nitzschia inconspicua</name>
    <dbReference type="NCBI Taxonomy" id="303405"/>
    <lineage>
        <taxon>Eukaryota</taxon>
        <taxon>Sar</taxon>
        <taxon>Stramenopiles</taxon>
        <taxon>Ochrophyta</taxon>
        <taxon>Bacillariophyta</taxon>
        <taxon>Bacillariophyceae</taxon>
        <taxon>Bacillariophycidae</taxon>
        <taxon>Bacillariales</taxon>
        <taxon>Bacillariaceae</taxon>
        <taxon>Nitzschia</taxon>
    </lineage>
</organism>
<gene>
    <name evidence="2" type="ORF">IV203_024018</name>
    <name evidence="1" type="ORF">IV203_024545</name>
</gene>
<evidence type="ECO:0000313" key="3">
    <source>
        <dbReference type="Proteomes" id="UP000693970"/>
    </source>
</evidence>
<dbReference type="EMBL" id="JAGRRH010000027">
    <property type="protein sequence ID" value="KAG7340475.1"/>
    <property type="molecule type" value="Genomic_DNA"/>
</dbReference>